<evidence type="ECO:0000256" key="1">
    <source>
        <dbReference type="SAM" id="Phobius"/>
    </source>
</evidence>
<evidence type="ECO:0008006" key="3">
    <source>
        <dbReference type="Google" id="ProtNLM"/>
    </source>
</evidence>
<protein>
    <recommendedName>
        <fullName evidence="3">DUF1640 domain-containing protein</fullName>
    </recommendedName>
</protein>
<accession>A0A5J4L3B4</accession>
<keyword evidence="1" id="KW-1133">Transmembrane helix</keyword>
<organism evidence="2">
    <name type="scientific">hot springs metagenome</name>
    <dbReference type="NCBI Taxonomy" id="433727"/>
    <lineage>
        <taxon>unclassified sequences</taxon>
        <taxon>metagenomes</taxon>
        <taxon>ecological metagenomes</taxon>
    </lineage>
</organism>
<comment type="caution">
    <text evidence="2">The sequence shown here is derived from an EMBL/GenBank/DDBJ whole genome shotgun (WGS) entry which is preliminary data.</text>
</comment>
<proteinExistence type="predicted"/>
<dbReference type="AlphaFoldDB" id="A0A5J4L3B4"/>
<keyword evidence="1" id="KW-0472">Membrane</keyword>
<keyword evidence="1" id="KW-0812">Transmembrane</keyword>
<gene>
    <name evidence="2" type="ORF">A45J_2499</name>
</gene>
<feature type="transmembrane region" description="Helical" evidence="1">
    <location>
        <begin position="71"/>
        <end position="92"/>
    </location>
</feature>
<sequence length="99" mass="11281">MAATIPIKVYEILEAKLGKEEAKEVVNALEEVTRSLAKESKLEVKDELKSELITKTEFREELKALLAEFRMYFIILVCIIILLNPKAIDLIAKFLGVMK</sequence>
<reference evidence="2" key="1">
    <citation type="submission" date="2019-10" db="EMBL/GenBank/DDBJ databases">
        <title>Metagenomic sequencing of thiosulfate-disproportionating enrichment culture.</title>
        <authorList>
            <person name="Umezawa K."/>
            <person name="Kojima H."/>
            <person name="Fukui M."/>
        </authorList>
    </citation>
    <scope>NUCLEOTIDE SEQUENCE</scope>
    <source>
        <strain evidence="2">45J</strain>
    </source>
</reference>
<evidence type="ECO:0000313" key="2">
    <source>
        <dbReference type="EMBL" id="GER94735.1"/>
    </source>
</evidence>
<name>A0A5J4L3B4_9ZZZZ</name>
<dbReference type="EMBL" id="BLAB01000001">
    <property type="protein sequence ID" value="GER94735.1"/>
    <property type="molecule type" value="Genomic_DNA"/>
</dbReference>